<dbReference type="RefSeq" id="WP_231056924.1">
    <property type="nucleotide sequence ID" value="NZ_JAJNOC010000001.1"/>
</dbReference>
<evidence type="ECO:0000313" key="1">
    <source>
        <dbReference type="EMBL" id="MCD2515622.1"/>
    </source>
</evidence>
<reference evidence="1" key="1">
    <citation type="submission" date="2021-11" db="EMBL/GenBank/DDBJ databases">
        <title>The complete genome of Massilia sp sp. G4R7.</title>
        <authorList>
            <person name="Liu L."/>
            <person name="Yue J."/>
            <person name="Yuan J."/>
            <person name="Yang F."/>
            <person name="Li L."/>
        </authorList>
    </citation>
    <scope>NUCLEOTIDE SEQUENCE</scope>
    <source>
        <strain evidence="1">G4R7</strain>
    </source>
</reference>
<dbReference type="EMBL" id="JAJNOC010000001">
    <property type="protein sequence ID" value="MCD2515622.1"/>
    <property type="molecule type" value="Genomic_DNA"/>
</dbReference>
<gene>
    <name evidence="1" type="ORF">LQ564_04775</name>
</gene>
<proteinExistence type="predicted"/>
<protein>
    <submittedName>
        <fullName evidence="1">Uncharacterized protein</fullName>
    </submittedName>
</protein>
<evidence type="ECO:0000313" key="2">
    <source>
        <dbReference type="Proteomes" id="UP001179361"/>
    </source>
</evidence>
<keyword evidence="2" id="KW-1185">Reference proteome</keyword>
<sequence>MSNVVSAALEYASQHQDASDHAEWQVHFVGDESRTGHIEHVQDNIYALVKSKGDTYYFDADKVMFLRLK</sequence>
<dbReference type="Proteomes" id="UP001179361">
    <property type="component" value="Unassembled WGS sequence"/>
</dbReference>
<accession>A0ABS8Q1K7</accession>
<comment type="caution">
    <text evidence="1">The sequence shown here is derived from an EMBL/GenBank/DDBJ whole genome shotgun (WGS) entry which is preliminary data.</text>
</comment>
<name>A0ABS8Q1K7_9BURK</name>
<organism evidence="1 2">
    <name type="scientific">Massilia phyllostachyos</name>
    <dbReference type="NCBI Taxonomy" id="2898585"/>
    <lineage>
        <taxon>Bacteria</taxon>
        <taxon>Pseudomonadati</taxon>
        <taxon>Pseudomonadota</taxon>
        <taxon>Betaproteobacteria</taxon>
        <taxon>Burkholderiales</taxon>
        <taxon>Oxalobacteraceae</taxon>
        <taxon>Telluria group</taxon>
        <taxon>Massilia</taxon>
    </lineage>
</organism>